<comment type="caution">
    <text evidence="1">The sequence shown here is derived from an EMBL/GenBank/DDBJ whole genome shotgun (WGS) entry which is preliminary data.</text>
</comment>
<gene>
    <name evidence="1" type="ORF">B0I36DRAFT_146252</name>
</gene>
<organism evidence="1 2">
    <name type="scientific">Microdochium trichocladiopsis</name>
    <dbReference type="NCBI Taxonomy" id="1682393"/>
    <lineage>
        <taxon>Eukaryota</taxon>
        <taxon>Fungi</taxon>
        <taxon>Dikarya</taxon>
        <taxon>Ascomycota</taxon>
        <taxon>Pezizomycotina</taxon>
        <taxon>Sordariomycetes</taxon>
        <taxon>Xylariomycetidae</taxon>
        <taxon>Xylariales</taxon>
        <taxon>Microdochiaceae</taxon>
        <taxon>Microdochium</taxon>
    </lineage>
</organism>
<accession>A0A9P8Y5L5</accession>
<reference evidence="1" key="1">
    <citation type="journal article" date="2021" name="Nat. Commun.">
        <title>Genetic determinants of endophytism in the Arabidopsis root mycobiome.</title>
        <authorList>
            <person name="Mesny F."/>
            <person name="Miyauchi S."/>
            <person name="Thiergart T."/>
            <person name="Pickel B."/>
            <person name="Atanasova L."/>
            <person name="Karlsson M."/>
            <person name="Huettel B."/>
            <person name="Barry K.W."/>
            <person name="Haridas S."/>
            <person name="Chen C."/>
            <person name="Bauer D."/>
            <person name="Andreopoulos W."/>
            <person name="Pangilinan J."/>
            <person name="LaButti K."/>
            <person name="Riley R."/>
            <person name="Lipzen A."/>
            <person name="Clum A."/>
            <person name="Drula E."/>
            <person name="Henrissat B."/>
            <person name="Kohler A."/>
            <person name="Grigoriev I.V."/>
            <person name="Martin F.M."/>
            <person name="Hacquard S."/>
        </authorList>
    </citation>
    <scope>NUCLEOTIDE SEQUENCE</scope>
    <source>
        <strain evidence="1">MPI-CAGE-CH-0230</strain>
    </source>
</reference>
<dbReference type="EMBL" id="JAGTJQ010000007">
    <property type="protein sequence ID" value="KAH7028011.1"/>
    <property type="molecule type" value="Genomic_DNA"/>
</dbReference>
<evidence type="ECO:0000313" key="2">
    <source>
        <dbReference type="Proteomes" id="UP000756346"/>
    </source>
</evidence>
<evidence type="ECO:0000313" key="1">
    <source>
        <dbReference type="EMBL" id="KAH7028011.1"/>
    </source>
</evidence>
<keyword evidence="2" id="KW-1185">Reference proteome</keyword>
<dbReference type="AlphaFoldDB" id="A0A9P8Y5L5"/>
<protein>
    <submittedName>
        <fullName evidence="1">Uncharacterized protein</fullName>
    </submittedName>
</protein>
<dbReference type="RefSeq" id="XP_046010810.1">
    <property type="nucleotide sequence ID" value="XM_046148444.1"/>
</dbReference>
<dbReference type="Proteomes" id="UP000756346">
    <property type="component" value="Unassembled WGS sequence"/>
</dbReference>
<proteinExistence type="predicted"/>
<sequence>MTIITSRDQHLDCLRHRQEEVTHTVLLIAAAVDASEIHQGKRALSIAVRVAALSLS</sequence>
<name>A0A9P8Y5L5_9PEZI</name>
<dbReference type="GeneID" id="70177990"/>